<sequence>MKAAVIVFPGSNCDRDVAVSLEKSMGQKPLMLWHRTTEVPADLDLIVVPGGFSYGDYLRSGAMAAHSPVMQEVKERAAKGVRVLGICNGFQILTEAGLLPGALMRNRDLKFICRDVHLTVERTDTDFTRGYAKGQVIRVPVAHHDGNYFADDSLLERIEGNGQVAFRYASANGEVSEASNINGSRNNIAGVFNEAGTVLGMMPHPERLADPQLGGIDGKPLFDSLVEALCK</sequence>
<evidence type="ECO:0000256" key="8">
    <source>
        <dbReference type="HAMAP-Rule" id="MF_00421"/>
    </source>
</evidence>
<reference evidence="9 10" key="1">
    <citation type="submission" date="2017-01" db="EMBL/GenBank/DDBJ databases">
        <authorList>
            <person name="Mah S.A."/>
            <person name="Swanson W.J."/>
            <person name="Moy G.W."/>
            <person name="Vacquier V.D."/>
        </authorList>
    </citation>
    <scope>NUCLEOTIDE SEQUENCE [LARGE SCALE GENOMIC DNA]</scope>
    <source>
        <strain evidence="9 10">DSM 11589</strain>
    </source>
</reference>
<dbReference type="AlphaFoldDB" id="A0A1N7LL30"/>
<dbReference type="STRING" id="80876.SAMN05421779_103397"/>
<feature type="active site" description="Nucleophile" evidence="8">
    <location>
        <position position="87"/>
    </location>
</feature>
<dbReference type="InterPro" id="IPR010075">
    <property type="entry name" value="PRibForGlyAmidine_synth_PurQ"/>
</dbReference>
<comment type="function">
    <text evidence="8">Part of the phosphoribosylformylglycinamidine synthase complex involved in the purines biosynthetic pathway. Catalyzes the ATP-dependent conversion of formylglycinamide ribonucleotide (FGAR) and glutamine to yield formylglycinamidine ribonucleotide (FGAM) and glutamate. The FGAM synthase complex is composed of three subunits. PurQ produces an ammonia molecule by converting glutamine to glutamate. PurL transfers the ammonia molecule to FGAR to form FGAM in an ATP-dependent manner. PurS interacts with PurQ and PurL and is thought to assist in the transfer of the ammonia molecule from PurQ to PurL.</text>
</comment>
<keyword evidence="10" id="KW-1185">Reference proteome</keyword>
<evidence type="ECO:0000256" key="1">
    <source>
        <dbReference type="ARBA" id="ARBA00022490"/>
    </source>
</evidence>
<accession>A0A1N7LL30</accession>
<dbReference type="InterPro" id="IPR029062">
    <property type="entry name" value="Class_I_gatase-like"/>
</dbReference>
<dbReference type="UniPathway" id="UPA00074">
    <property type="reaction ID" value="UER00128"/>
</dbReference>
<evidence type="ECO:0000256" key="3">
    <source>
        <dbReference type="ARBA" id="ARBA00022741"/>
    </source>
</evidence>
<dbReference type="GO" id="GO:0005524">
    <property type="term" value="F:ATP binding"/>
    <property type="evidence" value="ECO:0007669"/>
    <property type="project" value="UniProtKB-KW"/>
</dbReference>
<dbReference type="SUPFAM" id="SSF52317">
    <property type="entry name" value="Class I glutamine amidotransferase-like"/>
    <property type="match status" value="1"/>
</dbReference>
<dbReference type="GO" id="GO:0004642">
    <property type="term" value="F:phosphoribosylformylglycinamidine synthase activity"/>
    <property type="evidence" value="ECO:0007669"/>
    <property type="project" value="UniProtKB-UniRule"/>
</dbReference>
<dbReference type="GO" id="GO:0005737">
    <property type="term" value="C:cytoplasm"/>
    <property type="evidence" value="ECO:0007669"/>
    <property type="project" value="UniProtKB-SubCell"/>
</dbReference>
<comment type="subunit">
    <text evidence="8">Part of the FGAM synthase complex composed of 1 PurL, 1 PurQ and 2 PurS subunits.</text>
</comment>
<evidence type="ECO:0000256" key="4">
    <source>
        <dbReference type="ARBA" id="ARBA00022755"/>
    </source>
</evidence>
<keyword evidence="7 8" id="KW-0315">Glutamine amidotransferase</keyword>
<dbReference type="OrthoDB" id="9804441at2"/>
<dbReference type="NCBIfam" id="NF002957">
    <property type="entry name" value="PRK03619.1"/>
    <property type="match status" value="1"/>
</dbReference>
<dbReference type="EMBL" id="FTOA01000003">
    <property type="protein sequence ID" value="SIS74555.1"/>
    <property type="molecule type" value="Genomic_DNA"/>
</dbReference>
<evidence type="ECO:0000256" key="7">
    <source>
        <dbReference type="ARBA" id="ARBA00022962"/>
    </source>
</evidence>
<keyword evidence="1 8" id="KW-0963">Cytoplasm</keyword>
<evidence type="ECO:0000256" key="6">
    <source>
        <dbReference type="ARBA" id="ARBA00022840"/>
    </source>
</evidence>
<dbReference type="EC" id="3.5.1.2" evidence="8"/>
<keyword evidence="5 8" id="KW-0378">Hydrolase</keyword>
<dbReference type="PANTHER" id="PTHR47552:SF1">
    <property type="entry name" value="PHOSPHORIBOSYLFORMYLGLYCINAMIDINE SYNTHASE SUBUNIT PURQ"/>
    <property type="match status" value="1"/>
</dbReference>
<evidence type="ECO:0000313" key="10">
    <source>
        <dbReference type="Proteomes" id="UP000185678"/>
    </source>
</evidence>
<dbReference type="PIRSF" id="PIRSF001586">
    <property type="entry name" value="FGAM_synth_I"/>
    <property type="match status" value="1"/>
</dbReference>
<keyword evidence="4 8" id="KW-0658">Purine biosynthesis</keyword>
<keyword evidence="3 8" id="KW-0547">Nucleotide-binding</keyword>
<evidence type="ECO:0000256" key="2">
    <source>
        <dbReference type="ARBA" id="ARBA00022598"/>
    </source>
</evidence>
<dbReference type="CDD" id="cd01740">
    <property type="entry name" value="GATase1_FGAR_AT"/>
    <property type="match status" value="1"/>
</dbReference>
<keyword evidence="2 8" id="KW-0436">Ligase</keyword>
<dbReference type="HAMAP" id="MF_00421">
    <property type="entry name" value="PurQ"/>
    <property type="match status" value="1"/>
</dbReference>
<comment type="catalytic activity">
    <reaction evidence="8">
        <text>N(2)-formyl-N(1)-(5-phospho-beta-D-ribosyl)glycinamide + L-glutamine + ATP + H2O = 2-formamido-N(1)-(5-O-phospho-beta-D-ribosyl)acetamidine + L-glutamate + ADP + phosphate + H(+)</text>
        <dbReference type="Rhea" id="RHEA:17129"/>
        <dbReference type="ChEBI" id="CHEBI:15377"/>
        <dbReference type="ChEBI" id="CHEBI:15378"/>
        <dbReference type="ChEBI" id="CHEBI:29985"/>
        <dbReference type="ChEBI" id="CHEBI:30616"/>
        <dbReference type="ChEBI" id="CHEBI:43474"/>
        <dbReference type="ChEBI" id="CHEBI:58359"/>
        <dbReference type="ChEBI" id="CHEBI:147286"/>
        <dbReference type="ChEBI" id="CHEBI:147287"/>
        <dbReference type="ChEBI" id="CHEBI:456216"/>
        <dbReference type="EC" id="6.3.5.3"/>
    </reaction>
</comment>
<dbReference type="PANTHER" id="PTHR47552">
    <property type="entry name" value="PHOSPHORIBOSYLFORMYLGLYCINAMIDINE SYNTHASE SUBUNIT PURQ"/>
    <property type="match status" value="1"/>
</dbReference>
<dbReference type="Proteomes" id="UP000185678">
    <property type="component" value="Unassembled WGS sequence"/>
</dbReference>
<protein>
    <recommendedName>
        <fullName evidence="8">Phosphoribosylformylglycinamidine synthase subunit PurQ</fullName>
        <shortName evidence="8">FGAM synthase</shortName>
        <ecNumber evidence="8">6.3.5.3</ecNumber>
    </recommendedName>
    <alternativeName>
        <fullName evidence="8">Formylglycinamide ribonucleotide amidotransferase subunit I</fullName>
        <shortName evidence="8">FGAR amidotransferase I</shortName>
        <shortName evidence="8">FGAR-AT I</shortName>
    </alternativeName>
    <alternativeName>
        <fullName evidence="8">Glutaminase PurQ</fullName>
        <ecNumber evidence="8">3.5.1.2</ecNumber>
    </alternativeName>
    <alternativeName>
        <fullName evidence="8">Phosphoribosylformylglycinamidine synthase subunit I</fullName>
    </alternativeName>
</protein>
<organism evidence="9 10">
    <name type="scientific">Insolitispirillum peregrinum</name>
    <dbReference type="NCBI Taxonomy" id="80876"/>
    <lineage>
        <taxon>Bacteria</taxon>
        <taxon>Pseudomonadati</taxon>
        <taxon>Pseudomonadota</taxon>
        <taxon>Alphaproteobacteria</taxon>
        <taxon>Rhodospirillales</taxon>
        <taxon>Novispirillaceae</taxon>
        <taxon>Insolitispirillum</taxon>
    </lineage>
</organism>
<dbReference type="EC" id="6.3.5.3" evidence="8"/>
<proteinExistence type="inferred from homology"/>
<comment type="pathway">
    <text evidence="8">Purine metabolism; IMP biosynthesis via de novo pathway; 5-amino-1-(5-phospho-D-ribosyl)imidazole from N(2)-formyl-N(1)-(5-phospho-D-ribosyl)glycinamide: step 1/2.</text>
</comment>
<dbReference type="Pfam" id="PF13507">
    <property type="entry name" value="GATase_5"/>
    <property type="match status" value="1"/>
</dbReference>
<feature type="active site" evidence="8">
    <location>
        <position position="204"/>
    </location>
</feature>
<keyword evidence="6 8" id="KW-0067">ATP-binding</keyword>
<name>A0A1N7LL30_9PROT</name>
<comment type="subcellular location">
    <subcellularLocation>
        <location evidence="8">Cytoplasm</location>
    </subcellularLocation>
</comment>
<dbReference type="SMART" id="SM01211">
    <property type="entry name" value="GATase_5"/>
    <property type="match status" value="1"/>
</dbReference>
<dbReference type="Gene3D" id="3.40.50.880">
    <property type="match status" value="1"/>
</dbReference>
<evidence type="ECO:0000313" key="9">
    <source>
        <dbReference type="EMBL" id="SIS74555.1"/>
    </source>
</evidence>
<feature type="active site" evidence="8">
    <location>
        <position position="206"/>
    </location>
</feature>
<gene>
    <name evidence="8" type="primary">purQ</name>
    <name evidence="9" type="ORF">SAMN05421779_103397</name>
</gene>
<dbReference type="GO" id="GO:0004359">
    <property type="term" value="F:glutaminase activity"/>
    <property type="evidence" value="ECO:0007669"/>
    <property type="project" value="UniProtKB-EC"/>
</dbReference>
<dbReference type="PROSITE" id="PS51273">
    <property type="entry name" value="GATASE_TYPE_1"/>
    <property type="match status" value="1"/>
</dbReference>
<dbReference type="RefSeq" id="WP_076400060.1">
    <property type="nucleotide sequence ID" value="NZ_FTOA01000003.1"/>
</dbReference>
<dbReference type="NCBIfam" id="TIGR01737">
    <property type="entry name" value="FGAM_synth_I"/>
    <property type="match status" value="1"/>
</dbReference>
<evidence type="ECO:0000256" key="5">
    <source>
        <dbReference type="ARBA" id="ARBA00022801"/>
    </source>
</evidence>
<comment type="catalytic activity">
    <reaction evidence="8">
        <text>L-glutamine + H2O = L-glutamate + NH4(+)</text>
        <dbReference type="Rhea" id="RHEA:15889"/>
        <dbReference type="ChEBI" id="CHEBI:15377"/>
        <dbReference type="ChEBI" id="CHEBI:28938"/>
        <dbReference type="ChEBI" id="CHEBI:29985"/>
        <dbReference type="ChEBI" id="CHEBI:58359"/>
        <dbReference type="EC" id="3.5.1.2"/>
    </reaction>
</comment>
<dbReference type="GO" id="GO:0006189">
    <property type="term" value="P:'de novo' IMP biosynthetic process"/>
    <property type="evidence" value="ECO:0007669"/>
    <property type="project" value="UniProtKB-UniRule"/>
</dbReference>